<keyword evidence="2" id="KW-1185">Reference proteome</keyword>
<name>A0A1I0Q583_9RHOB</name>
<reference evidence="1 2" key="1">
    <citation type="submission" date="2016-10" db="EMBL/GenBank/DDBJ databases">
        <authorList>
            <person name="de Groot N.N."/>
        </authorList>
    </citation>
    <scope>NUCLEOTIDE SEQUENCE [LARGE SCALE GENOMIC DNA]</scope>
    <source>
        <strain evidence="1 2">DSM 29439</strain>
    </source>
</reference>
<dbReference type="OrthoDB" id="9765610at2"/>
<dbReference type="EMBL" id="FOJB01000001">
    <property type="protein sequence ID" value="SEW21968.1"/>
    <property type="molecule type" value="Genomic_DNA"/>
</dbReference>
<dbReference type="RefSeq" id="WP_091430612.1">
    <property type="nucleotide sequence ID" value="NZ_FOJB01000001.1"/>
</dbReference>
<dbReference type="Proteomes" id="UP000199650">
    <property type="component" value="Unassembled WGS sequence"/>
</dbReference>
<dbReference type="Gene3D" id="2.40.180.10">
    <property type="entry name" value="Catalase core domain"/>
    <property type="match status" value="1"/>
</dbReference>
<dbReference type="CDD" id="cd08152">
    <property type="entry name" value="y4iL_like"/>
    <property type="match status" value="1"/>
</dbReference>
<proteinExistence type="predicted"/>
<accession>A0A1I0Q583</accession>
<dbReference type="GO" id="GO:0020037">
    <property type="term" value="F:heme binding"/>
    <property type="evidence" value="ECO:0007669"/>
    <property type="project" value="InterPro"/>
</dbReference>
<sequence length="398" mass="46442">MHRILIPIRRLIHRATQVGLHVERRLEPFFRQRLNAWLRPPLAKWIQRTKNKKREDLGLALAEEKIFDWEEEALQTIIDEMREQMNLHFQPGAYERGGNTKTHGLVRATLTVLPDLPDHLRHGVFATQRDYPAYIRFAGPGPDVPEDIRDVGFGSMSVKLMDVPGPKLMEEEKFTQDWPAVVTPTFVTPDARENAKLQYWSTIDEPLWYFLNPKDSHLLDFLMQGLWNETQFNPLGQRYYSCVPYLLGEGRAMLYSYVPRTDVPMDIPGVPFGRVPPNYLRDNMARTLRDKPVEFDMVVQIQTDPHLMPIEDASVLWPEDLSPWIPVARIHVPMQDFDTPAQMAFARNLRINPWHCLPAHRPLGNQSRARRRMYQELAAYRQHMNLADHVEPTGDEQF</sequence>
<organism evidence="1 2">
    <name type="scientific">Aliiroseovarius sediminilitoris</name>
    <dbReference type="NCBI Taxonomy" id="1173584"/>
    <lineage>
        <taxon>Bacteria</taxon>
        <taxon>Pseudomonadati</taxon>
        <taxon>Pseudomonadota</taxon>
        <taxon>Alphaproteobacteria</taxon>
        <taxon>Rhodobacterales</taxon>
        <taxon>Paracoccaceae</taxon>
        <taxon>Aliiroseovarius</taxon>
    </lineage>
</organism>
<dbReference type="AlphaFoldDB" id="A0A1I0Q583"/>
<evidence type="ECO:0000313" key="2">
    <source>
        <dbReference type="Proteomes" id="UP000199650"/>
    </source>
</evidence>
<gene>
    <name evidence="1" type="ORF">SAMN05444851_2231</name>
</gene>
<dbReference type="InterPro" id="IPR020835">
    <property type="entry name" value="Catalase_sf"/>
</dbReference>
<dbReference type="STRING" id="1173584.SAMN05444851_2231"/>
<protein>
    <recommendedName>
        <fullName evidence="3">Catalase</fullName>
    </recommendedName>
</protein>
<evidence type="ECO:0000313" key="1">
    <source>
        <dbReference type="EMBL" id="SEW21968.1"/>
    </source>
</evidence>
<dbReference type="SUPFAM" id="SSF56634">
    <property type="entry name" value="Heme-dependent catalase-like"/>
    <property type="match status" value="1"/>
</dbReference>
<evidence type="ECO:0008006" key="3">
    <source>
        <dbReference type="Google" id="ProtNLM"/>
    </source>
</evidence>